<gene>
    <name evidence="2" type="ORF">BHE90_014213</name>
</gene>
<keyword evidence="3" id="KW-1185">Reference proteome</keyword>
<sequence length="103" mass="11758">MHVECNEVCQCCAVRFRRASKFLRHTPDVSEMDDHQVAYTTQRRDIIVKRVDEELHLAENKKRARDAADEYAESYKRAKLSQVDPTATSFQHGIASPRAPGLG</sequence>
<dbReference type="EMBL" id="MIKF01000377">
    <property type="protein sequence ID" value="RTE71382.1"/>
    <property type="molecule type" value="Genomic_DNA"/>
</dbReference>
<comment type="caution">
    <text evidence="2">The sequence shown here is derived from an EMBL/GenBank/DDBJ whole genome shotgun (WGS) entry which is preliminary data.</text>
</comment>
<name>A0A430L6Q1_9HYPO</name>
<organism evidence="2 3">
    <name type="scientific">Fusarium euwallaceae</name>
    <dbReference type="NCBI Taxonomy" id="1147111"/>
    <lineage>
        <taxon>Eukaryota</taxon>
        <taxon>Fungi</taxon>
        <taxon>Dikarya</taxon>
        <taxon>Ascomycota</taxon>
        <taxon>Pezizomycotina</taxon>
        <taxon>Sordariomycetes</taxon>
        <taxon>Hypocreomycetidae</taxon>
        <taxon>Hypocreales</taxon>
        <taxon>Nectriaceae</taxon>
        <taxon>Fusarium</taxon>
        <taxon>Fusarium solani species complex</taxon>
    </lineage>
</organism>
<evidence type="ECO:0000313" key="2">
    <source>
        <dbReference type="EMBL" id="RTE71382.1"/>
    </source>
</evidence>
<dbReference type="AlphaFoldDB" id="A0A430L6Q1"/>
<protein>
    <submittedName>
        <fullName evidence="2">Uncharacterized protein</fullName>
    </submittedName>
</protein>
<dbReference type="Proteomes" id="UP000287124">
    <property type="component" value="Unassembled WGS sequence"/>
</dbReference>
<accession>A0A430L6Q1</accession>
<feature type="region of interest" description="Disordered" evidence="1">
    <location>
        <begin position="82"/>
        <end position="103"/>
    </location>
</feature>
<proteinExistence type="predicted"/>
<evidence type="ECO:0000256" key="1">
    <source>
        <dbReference type="SAM" id="MobiDB-lite"/>
    </source>
</evidence>
<evidence type="ECO:0000313" key="3">
    <source>
        <dbReference type="Proteomes" id="UP000287124"/>
    </source>
</evidence>
<reference evidence="2 3" key="1">
    <citation type="submission" date="2017-06" db="EMBL/GenBank/DDBJ databases">
        <title>Comparative genomic analysis of Ambrosia Fusariam Clade fungi.</title>
        <authorList>
            <person name="Stajich J.E."/>
            <person name="Carrillo J."/>
            <person name="Kijimoto T."/>
            <person name="Eskalen A."/>
            <person name="O'Donnell K."/>
            <person name="Kasson M."/>
        </authorList>
    </citation>
    <scope>NUCLEOTIDE SEQUENCE [LARGE SCALE GENOMIC DNA]</scope>
    <source>
        <strain evidence="2 3">UCR1854</strain>
    </source>
</reference>